<name>D8GKG1_CLOLD</name>
<dbReference type="eggNOG" id="ENOG502ZQ5K">
    <property type="taxonomic scope" value="Bacteria"/>
</dbReference>
<dbReference type="Proteomes" id="UP000001656">
    <property type="component" value="Chromosome"/>
</dbReference>
<dbReference type="EMBL" id="CP001666">
    <property type="protein sequence ID" value="ADK15301.1"/>
    <property type="molecule type" value="Genomic_DNA"/>
</dbReference>
<keyword evidence="1" id="KW-0812">Transmembrane</keyword>
<keyword evidence="1" id="KW-0472">Membrane</keyword>
<keyword evidence="1" id="KW-1133">Transmembrane helix</keyword>
<evidence type="ECO:0000313" key="2">
    <source>
        <dbReference type="EMBL" id="ADK15301.1"/>
    </source>
</evidence>
<dbReference type="AlphaFoldDB" id="D8GKG1"/>
<dbReference type="STRING" id="748727.CLJU_c22410"/>
<gene>
    <name evidence="2" type="ordered locus">CLJU_c22410</name>
</gene>
<dbReference type="OrthoDB" id="1919717at2"/>
<dbReference type="KEGG" id="clj:CLJU_c22410"/>
<accession>D8GKG1</accession>
<feature type="transmembrane region" description="Helical" evidence="1">
    <location>
        <begin position="12"/>
        <end position="31"/>
    </location>
</feature>
<proteinExistence type="predicted"/>
<protein>
    <submittedName>
        <fullName evidence="2">Putative membrane protein</fullName>
    </submittedName>
</protein>
<organism evidence="2 3">
    <name type="scientific">Clostridium ljungdahlii (strain ATCC 55383 / DSM 13528 / PETC)</name>
    <dbReference type="NCBI Taxonomy" id="748727"/>
    <lineage>
        <taxon>Bacteria</taxon>
        <taxon>Bacillati</taxon>
        <taxon>Bacillota</taxon>
        <taxon>Clostridia</taxon>
        <taxon>Eubacteriales</taxon>
        <taxon>Clostridiaceae</taxon>
        <taxon>Clostridium</taxon>
    </lineage>
</organism>
<sequence length="109" mass="12483">MKGGIKLKRRSIKIILICIIIMVGYIGVDIFTHSTIERAIRTDLFFRGYFIKAFETEVCKRPIPDQQYGTLYFCKNPGIGPDSYSVVKKYKYSKKIPYWYINIAGTGGG</sequence>
<evidence type="ECO:0000313" key="3">
    <source>
        <dbReference type="Proteomes" id="UP000001656"/>
    </source>
</evidence>
<dbReference type="HOGENOM" id="CLU_2179255_0_0_9"/>
<reference evidence="2 3" key="1">
    <citation type="journal article" date="2010" name="Proc. Natl. Acad. Sci. U.S.A.">
        <title>Clostridium ljungdahlii represents a microbial production platform based on syngas.</title>
        <authorList>
            <person name="Kopke M."/>
            <person name="Held C."/>
            <person name="Hujer S."/>
            <person name="Liesegang H."/>
            <person name="Wiezer A."/>
            <person name="Wollherr A."/>
            <person name="Ehrenreich A."/>
            <person name="Liebl W."/>
            <person name="Gottschalk G."/>
            <person name="Durre P."/>
        </authorList>
    </citation>
    <scope>NUCLEOTIDE SEQUENCE [LARGE SCALE GENOMIC DNA]</scope>
    <source>
        <strain evidence="3">ATCC 55383 / DSM 13528 / PETC</strain>
    </source>
</reference>
<evidence type="ECO:0000256" key="1">
    <source>
        <dbReference type="SAM" id="Phobius"/>
    </source>
</evidence>